<feature type="transmembrane region" description="Helical" evidence="11">
    <location>
        <begin position="197"/>
        <end position="216"/>
    </location>
</feature>
<feature type="transmembrane region" description="Helical" evidence="11">
    <location>
        <begin position="112"/>
        <end position="133"/>
    </location>
</feature>
<keyword evidence="4 11" id="KW-0812">Transmembrane</keyword>
<keyword evidence="6" id="KW-0769">Symport</keyword>
<evidence type="ECO:0000256" key="2">
    <source>
        <dbReference type="ARBA" id="ARBA00006855"/>
    </source>
</evidence>
<accession>A0A0N4UBL6</accession>
<dbReference type="InterPro" id="IPR006603">
    <property type="entry name" value="PQ-loop_rpt"/>
</dbReference>
<dbReference type="SMART" id="SM00679">
    <property type="entry name" value="CTNS"/>
    <property type="match status" value="2"/>
</dbReference>
<feature type="transmembrane region" description="Helical" evidence="11">
    <location>
        <begin position="261"/>
        <end position="280"/>
    </location>
</feature>
<dbReference type="GO" id="GO:0005765">
    <property type="term" value="C:lysosomal membrane"/>
    <property type="evidence" value="ECO:0007669"/>
    <property type="project" value="UniProtKB-SubCell"/>
</dbReference>
<dbReference type="WBParaSite" id="DME_0000460201-mRNA-1">
    <property type="protein sequence ID" value="DME_0000460201-mRNA-1"/>
    <property type="gene ID" value="DME_0000460201"/>
</dbReference>
<keyword evidence="8 11" id="KW-0472">Membrane</keyword>
<comment type="subcellular location">
    <subcellularLocation>
        <location evidence="1">Lysosome membrane</location>
        <topology evidence="1">Multi-pass membrane protein</topology>
    </subcellularLocation>
</comment>
<dbReference type="PANTHER" id="PTHR13131">
    <property type="entry name" value="CYSTINOSIN"/>
    <property type="match status" value="1"/>
</dbReference>
<protein>
    <submittedName>
        <fullName evidence="13">Cystinosin-like protein</fullName>
    </submittedName>
</protein>
<dbReference type="Pfam" id="PF04193">
    <property type="entry name" value="PQ-loop"/>
    <property type="match status" value="2"/>
</dbReference>
<feature type="transmembrane region" description="Helical" evidence="11">
    <location>
        <begin position="295"/>
        <end position="316"/>
    </location>
</feature>
<proteinExistence type="inferred from homology"/>
<keyword evidence="5" id="KW-0677">Repeat</keyword>
<evidence type="ECO:0000256" key="5">
    <source>
        <dbReference type="ARBA" id="ARBA00022737"/>
    </source>
</evidence>
<keyword evidence="9" id="KW-0458">Lysosome</keyword>
<keyword evidence="7 11" id="KW-1133">Transmembrane helix</keyword>
<evidence type="ECO:0000256" key="4">
    <source>
        <dbReference type="ARBA" id="ARBA00022692"/>
    </source>
</evidence>
<sequence length="359" mass="40671">LSTDVNLILKRVDWFDATPNVVVLDKIARSANVSITGIQITSHALLEIKKCEYSDSPGICPFSEINRTFAVISVIHSESLSVLIIVVGWIYFFAWSISFYPQIILNFKRRSVIGLSFDFLFLNIIGFTCYSLYNILMYFDKNIQVSEIYLQRNPHSLIPVLLNDVIFAVHALLICIFTAFQCFIYERGQQRISYTCWALSSSLIGFALVSFCLTLFDVINALQFITFLSYVKMAVTCSKYFPQAFFNFRRKSTTGWSIGNVLLDFLGGFMDICQIILQGANTDDWSVFTGNPVKFGLGCFSMLFDIVFIVQHYILYRHSEERNQPITNTATGTTDSDVPEVDIVGGDSDVIRVSSDHEV</sequence>
<evidence type="ECO:0000256" key="8">
    <source>
        <dbReference type="ARBA" id="ARBA00023136"/>
    </source>
</evidence>
<evidence type="ECO:0000256" key="3">
    <source>
        <dbReference type="ARBA" id="ARBA00022448"/>
    </source>
</evidence>
<evidence type="ECO:0000256" key="6">
    <source>
        <dbReference type="ARBA" id="ARBA00022847"/>
    </source>
</evidence>
<dbReference type="GO" id="GO:0015184">
    <property type="term" value="F:L-cystine transmembrane transporter activity"/>
    <property type="evidence" value="ECO:0007669"/>
    <property type="project" value="TreeGrafter"/>
</dbReference>
<dbReference type="FunFam" id="1.20.1280.290:FF:000016">
    <property type="entry name" value="Cystinosin homolog"/>
    <property type="match status" value="1"/>
</dbReference>
<feature type="transmembrane region" description="Helical" evidence="11">
    <location>
        <begin position="165"/>
        <end position="185"/>
    </location>
</feature>
<evidence type="ECO:0000256" key="10">
    <source>
        <dbReference type="ARBA" id="ARBA00048473"/>
    </source>
</evidence>
<name>A0A0N4UBL6_DRAME</name>
<dbReference type="PANTHER" id="PTHR13131:SF5">
    <property type="entry name" value="CYSTINOSIN"/>
    <property type="match status" value="1"/>
</dbReference>
<dbReference type="Proteomes" id="UP000038040">
    <property type="component" value="Unplaced"/>
</dbReference>
<dbReference type="GO" id="GO:0015293">
    <property type="term" value="F:symporter activity"/>
    <property type="evidence" value="ECO:0007669"/>
    <property type="project" value="UniProtKB-KW"/>
</dbReference>
<evidence type="ECO:0000256" key="9">
    <source>
        <dbReference type="ARBA" id="ARBA00023228"/>
    </source>
</evidence>
<organism evidence="12 13">
    <name type="scientific">Dracunculus medinensis</name>
    <name type="common">Guinea worm</name>
    <dbReference type="NCBI Taxonomy" id="318479"/>
    <lineage>
        <taxon>Eukaryota</taxon>
        <taxon>Metazoa</taxon>
        <taxon>Ecdysozoa</taxon>
        <taxon>Nematoda</taxon>
        <taxon>Chromadorea</taxon>
        <taxon>Rhabditida</taxon>
        <taxon>Spirurina</taxon>
        <taxon>Dracunculoidea</taxon>
        <taxon>Dracunculidae</taxon>
        <taxon>Dracunculus</taxon>
    </lineage>
</organism>
<evidence type="ECO:0000256" key="1">
    <source>
        <dbReference type="ARBA" id="ARBA00004155"/>
    </source>
</evidence>
<reference evidence="13" key="1">
    <citation type="submission" date="2017-02" db="UniProtKB">
        <authorList>
            <consortium name="WormBaseParasite"/>
        </authorList>
    </citation>
    <scope>IDENTIFICATION</scope>
</reference>
<dbReference type="Gene3D" id="1.20.1280.290">
    <property type="match status" value="2"/>
</dbReference>
<evidence type="ECO:0000256" key="11">
    <source>
        <dbReference type="SAM" id="Phobius"/>
    </source>
</evidence>
<evidence type="ECO:0000313" key="12">
    <source>
        <dbReference type="Proteomes" id="UP000038040"/>
    </source>
</evidence>
<dbReference type="NCBIfam" id="TIGR00951">
    <property type="entry name" value="2A43"/>
    <property type="match status" value="1"/>
</dbReference>
<comment type="similarity">
    <text evidence="2">Belongs to the cystinosin family.</text>
</comment>
<keyword evidence="3" id="KW-0813">Transport</keyword>
<dbReference type="InterPro" id="IPR005282">
    <property type="entry name" value="LC_transporter"/>
</dbReference>
<feature type="transmembrane region" description="Helical" evidence="11">
    <location>
        <begin position="80"/>
        <end position="100"/>
    </location>
</feature>
<evidence type="ECO:0000313" key="13">
    <source>
        <dbReference type="WBParaSite" id="DME_0000460201-mRNA-1"/>
    </source>
</evidence>
<evidence type="ECO:0000256" key="7">
    <source>
        <dbReference type="ARBA" id="ARBA00022989"/>
    </source>
</evidence>
<dbReference type="AlphaFoldDB" id="A0A0N4UBL6"/>
<comment type="catalytic activity">
    <reaction evidence="10">
        <text>L-cystine(out) + H(+)(out) = L-cystine(in) + H(+)(in)</text>
        <dbReference type="Rhea" id="RHEA:66172"/>
        <dbReference type="ChEBI" id="CHEBI:15378"/>
        <dbReference type="ChEBI" id="CHEBI:35491"/>
    </reaction>
    <physiologicalReaction direction="left-to-right" evidence="10">
        <dbReference type="Rhea" id="RHEA:66173"/>
    </physiologicalReaction>
</comment>